<accession>E0U7R5</accession>
<evidence type="ECO:0000313" key="2">
    <source>
        <dbReference type="Proteomes" id="UP000008206"/>
    </source>
</evidence>
<dbReference type="AlphaFoldDB" id="E0U7R5"/>
<dbReference type="RefSeq" id="WP_013322980.1">
    <property type="nucleotide sequence ID" value="NC_014501.1"/>
</dbReference>
<name>E0U7R5_GLOV7</name>
<reference evidence="2" key="1">
    <citation type="journal article" date="2011" name="MBio">
        <title>Novel metabolic attributes of the genus Cyanothece, comprising a group of unicellular nitrogen-fixing Cyanobacteria.</title>
        <authorList>
            <person name="Bandyopadhyay A."/>
            <person name="Elvitigala T."/>
            <person name="Welsh E."/>
            <person name="Stockel J."/>
            <person name="Liberton M."/>
            <person name="Min H."/>
            <person name="Sherman L.A."/>
            <person name="Pakrasi H.B."/>
        </authorList>
    </citation>
    <scope>NUCLEOTIDE SEQUENCE [LARGE SCALE GENOMIC DNA]</scope>
    <source>
        <strain evidence="2">PCC 7822</strain>
    </source>
</reference>
<dbReference type="Pfam" id="PF14271">
    <property type="entry name" value="DUF4359"/>
    <property type="match status" value="1"/>
</dbReference>
<evidence type="ECO:0008006" key="3">
    <source>
        <dbReference type="Google" id="ProtNLM"/>
    </source>
</evidence>
<dbReference type="InterPro" id="IPR025578">
    <property type="entry name" value="DUF4359"/>
</dbReference>
<dbReference type="eggNOG" id="ENOG5031ZWX">
    <property type="taxonomic scope" value="Bacteria"/>
</dbReference>
<dbReference type="KEGG" id="cyj:Cyan7822_2920"/>
<keyword evidence="2" id="KW-1185">Reference proteome</keyword>
<protein>
    <recommendedName>
        <fullName evidence="3">DUF4359 domain-containing protein</fullName>
    </recommendedName>
</protein>
<dbReference type="OrthoDB" id="573423at2"/>
<proteinExistence type="predicted"/>
<dbReference type="STRING" id="497965.Cyan7822_2920"/>
<organism evidence="1 2">
    <name type="scientific">Gloeothece verrucosa (strain PCC 7822)</name>
    <name type="common">Cyanothece sp. (strain PCC 7822)</name>
    <dbReference type="NCBI Taxonomy" id="497965"/>
    <lineage>
        <taxon>Bacteria</taxon>
        <taxon>Bacillati</taxon>
        <taxon>Cyanobacteriota</taxon>
        <taxon>Cyanophyceae</taxon>
        <taxon>Oscillatoriophycideae</taxon>
        <taxon>Chroococcales</taxon>
        <taxon>Aphanothecaceae</taxon>
        <taxon>Gloeothece</taxon>
        <taxon>Gloeothece verrucosa</taxon>
    </lineage>
</organism>
<sequence>MKGNLIIGGIVLAVVGIVMGVTNPKPSAYKEYISEKLLLEGEKALCKQTEVCHDQSTPAILNPLIKRVKDKIAKPAIEKVIEETTTRQNLIFFSIYTTEISDIETIKTLGAFNYFLTYSS</sequence>
<gene>
    <name evidence="1" type="ordered locus">Cyan7822_2920</name>
</gene>
<dbReference type="HOGENOM" id="CLU_153663_2_0_3"/>
<dbReference type="Proteomes" id="UP000008206">
    <property type="component" value="Chromosome"/>
</dbReference>
<dbReference type="EMBL" id="CP002198">
    <property type="protein sequence ID" value="ADN14877.1"/>
    <property type="molecule type" value="Genomic_DNA"/>
</dbReference>
<evidence type="ECO:0000313" key="1">
    <source>
        <dbReference type="EMBL" id="ADN14877.1"/>
    </source>
</evidence>